<comment type="subcellular location">
    <subcellularLocation>
        <location evidence="1">Cell membrane</location>
        <topology evidence="1">Multi-pass membrane protein</topology>
    </subcellularLocation>
</comment>
<evidence type="ECO:0000313" key="13">
    <source>
        <dbReference type="Proteomes" id="UP000244910"/>
    </source>
</evidence>
<dbReference type="GO" id="GO:0005524">
    <property type="term" value="F:ATP binding"/>
    <property type="evidence" value="ECO:0007669"/>
    <property type="project" value="UniProtKB-KW"/>
</dbReference>
<keyword evidence="7 9" id="KW-1133">Transmembrane helix</keyword>
<dbReference type="Gene3D" id="1.20.1560.10">
    <property type="entry name" value="ABC transporter type 1, transmembrane domain"/>
    <property type="match status" value="1"/>
</dbReference>
<feature type="transmembrane region" description="Helical" evidence="9">
    <location>
        <begin position="323"/>
        <end position="343"/>
    </location>
</feature>
<dbReference type="InterPro" id="IPR003593">
    <property type="entry name" value="AAA+_ATPase"/>
</dbReference>
<evidence type="ECO:0000256" key="6">
    <source>
        <dbReference type="ARBA" id="ARBA00022840"/>
    </source>
</evidence>
<dbReference type="SUPFAM" id="SSF52540">
    <property type="entry name" value="P-loop containing nucleoside triphosphate hydrolases"/>
    <property type="match status" value="1"/>
</dbReference>
<dbReference type="InterPro" id="IPR011527">
    <property type="entry name" value="ABC1_TM_dom"/>
</dbReference>
<dbReference type="InterPro" id="IPR039421">
    <property type="entry name" value="Type_1_exporter"/>
</dbReference>
<accession>A0A2U8DQ68</accession>
<organism evidence="12 13">
    <name type="scientific">Clostridium drakei</name>
    <dbReference type="NCBI Taxonomy" id="332101"/>
    <lineage>
        <taxon>Bacteria</taxon>
        <taxon>Bacillati</taxon>
        <taxon>Bacillota</taxon>
        <taxon>Clostridia</taxon>
        <taxon>Eubacteriales</taxon>
        <taxon>Clostridiaceae</taxon>
        <taxon>Clostridium</taxon>
    </lineage>
</organism>
<dbReference type="GO" id="GO:0005886">
    <property type="term" value="C:plasma membrane"/>
    <property type="evidence" value="ECO:0007669"/>
    <property type="project" value="UniProtKB-SubCell"/>
</dbReference>
<dbReference type="PROSITE" id="PS50929">
    <property type="entry name" value="ABC_TM1F"/>
    <property type="match status" value="1"/>
</dbReference>
<keyword evidence="8 9" id="KW-0472">Membrane</keyword>
<dbReference type="Gene3D" id="3.40.50.300">
    <property type="entry name" value="P-loop containing nucleotide triphosphate hydrolases"/>
    <property type="match status" value="1"/>
</dbReference>
<dbReference type="OrthoDB" id="9762778at2"/>
<dbReference type="AlphaFoldDB" id="A0A2U8DQ68"/>
<keyword evidence="5" id="KW-0547">Nucleotide-binding</keyword>
<keyword evidence="6" id="KW-0067">ATP-binding</keyword>
<keyword evidence="13" id="KW-1185">Reference proteome</keyword>
<evidence type="ECO:0000313" key="12">
    <source>
        <dbReference type="EMBL" id="AWI04242.1"/>
    </source>
</evidence>
<dbReference type="InterPro" id="IPR017871">
    <property type="entry name" value="ABC_transporter-like_CS"/>
</dbReference>
<evidence type="ECO:0000259" key="11">
    <source>
        <dbReference type="PROSITE" id="PS50929"/>
    </source>
</evidence>
<feature type="domain" description="ABC transmembrane type-1" evidence="11">
    <location>
        <begin position="211"/>
        <end position="463"/>
    </location>
</feature>
<dbReference type="EMBL" id="CP020953">
    <property type="protein sequence ID" value="AWI04242.1"/>
    <property type="molecule type" value="Genomic_DNA"/>
</dbReference>
<dbReference type="FunFam" id="3.40.50.300:FF:000854">
    <property type="entry name" value="Multidrug ABC transporter ATP-binding protein"/>
    <property type="match status" value="1"/>
</dbReference>
<dbReference type="PANTHER" id="PTHR43394:SF1">
    <property type="entry name" value="ATP-BINDING CASSETTE SUB-FAMILY B MEMBER 10, MITOCHONDRIAL"/>
    <property type="match status" value="1"/>
</dbReference>
<dbReference type="Pfam" id="PF00005">
    <property type="entry name" value="ABC_tran"/>
    <property type="match status" value="1"/>
</dbReference>
<dbReference type="Pfam" id="PF00664">
    <property type="entry name" value="ABC_membrane"/>
    <property type="match status" value="1"/>
</dbReference>
<dbReference type="InterPro" id="IPR036640">
    <property type="entry name" value="ABC1_TM_sf"/>
</dbReference>
<sequence>MLRLLKYLKPFIGLIIAAIALLFVQAMCDLALPDYMSNIVNVGIQQGGIENAVPQAVRKSEMDKLTLFIFGKDKDTVMSNYVFVDKSSKDYVKYIKEYPVILSEPIYVLKSVSNTEIDKLNPIIGKALLTVSGIDNMKNDAKGGVINFNGRKLPVNTNLFALFGKLPEDQRGKIMEEGAKKFTALGDKMIVQVAASSVKAEYRALGINTDKIQNSYIINIGVKMILISLLSAVCIVAVGFFAARTAAGLSRNLRSRIFTKVQSFSNAEINKFSTASLITRTTNDITQIQMLIVIMIRMIFYAPIIGIGGVIKAMSRSTSMSWIIALAVAALLIIIITVIFVAMPKFKIIQKLIDKLNLVTRENLSGIMVVRAFNTQKFEEERFDKANKDLTDTNLFVNRVMVILFPFMMLIMNGVTVLIVWVGAHQIANSSMQVGDMMAFMQYAMQILFAFLMMSFMFIMIPRASVAGQRIVEVLETDTVINDPKLPKNFDNNLKGILEFNNVSFRYPGAEEDVLKNISFKALPGQTTAIIGPTGSGKTTLISLVPRFYDVTDGQLLVDGVDVREVTQYDLRDKIGYVPQKGNLFSGTIESNLRYAKQNSTEEDLRKASEIAQAMEFINDKPDGFKTEISQGGTNVSGGQKQRLAIARALVKKPEIFIFDDSFSALDFKTDAALRKALKSKTSSTTVIIVAQRIATIKNAEQIIVLDEGKIVGTGTHKQLMDTCETYKEIALSQLSKEELALVGKTINL</sequence>
<evidence type="ECO:0000256" key="1">
    <source>
        <dbReference type="ARBA" id="ARBA00004651"/>
    </source>
</evidence>
<evidence type="ECO:0000256" key="8">
    <source>
        <dbReference type="ARBA" id="ARBA00023136"/>
    </source>
</evidence>
<evidence type="ECO:0000256" key="3">
    <source>
        <dbReference type="ARBA" id="ARBA00022475"/>
    </source>
</evidence>
<protein>
    <submittedName>
        <fullName evidence="12">ABC transporter</fullName>
    </submittedName>
</protein>
<evidence type="ECO:0000256" key="4">
    <source>
        <dbReference type="ARBA" id="ARBA00022692"/>
    </source>
</evidence>
<feature type="transmembrane region" description="Helical" evidence="9">
    <location>
        <begin position="400"/>
        <end position="423"/>
    </location>
</feature>
<dbReference type="GO" id="GO:0016887">
    <property type="term" value="F:ATP hydrolysis activity"/>
    <property type="evidence" value="ECO:0007669"/>
    <property type="project" value="InterPro"/>
</dbReference>
<dbReference type="InterPro" id="IPR027417">
    <property type="entry name" value="P-loop_NTPase"/>
</dbReference>
<dbReference type="GO" id="GO:0015421">
    <property type="term" value="F:ABC-type oligopeptide transporter activity"/>
    <property type="evidence" value="ECO:0007669"/>
    <property type="project" value="TreeGrafter"/>
</dbReference>
<dbReference type="Proteomes" id="UP000244910">
    <property type="component" value="Chromosome"/>
</dbReference>
<name>A0A2U8DQ68_9CLOT</name>
<dbReference type="PROSITE" id="PS50893">
    <property type="entry name" value="ABC_TRANSPORTER_2"/>
    <property type="match status" value="1"/>
</dbReference>
<gene>
    <name evidence="12" type="ORF">B9W14_06920</name>
</gene>
<dbReference type="InterPro" id="IPR003439">
    <property type="entry name" value="ABC_transporter-like_ATP-bd"/>
</dbReference>
<feature type="transmembrane region" description="Helical" evidence="9">
    <location>
        <begin position="290"/>
        <end position="311"/>
    </location>
</feature>
<evidence type="ECO:0000256" key="9">
    <source>
        <dbReference type="SAM" id="Phobius"/>
    </source>
</evidence>
<dbReference type="KEGG" id="cdrk:B9W14_06920"/>
<keyword evidence="3" id="KW-1003">Cell membrane</keyword>
<reference evidence="13" key="1">
    <citation type="submission" date="2017-04" db="EMBL/GenBank/DDBJ databases">
        <authorList>
            <person name="Song Y."/>
            <person name="Cho B.-K."/>
        </authorList>
    </citation>
    <scope>NUCLEOTIDE SEQUENCE [LARGE SCALE GENOMIC DNA]</scope>
    <source>
        <strain evidence="13">SL1</strain>
    </source>
</reference>
<proteinExistence type="predicted"/>
<dbReference type="SMART" id="SM00382">
    <property type="entry name" value="AAA"/>
    <property type="match status" value="1"/>
</dbReference>
<feature type="transmembrane region" description="Helical" evidence="9">
    <location>
        <begin position="443"/>
        <end position="461"/>
    </location>
</feature>
<keyword evidence="4 9" id="KW-0812">Transmembrane</keyword>
<keyword evidence="2" id="KW-0813">Transport</keyword>
<dbReference type="CDD" id="cd18548">
    <property type="entry name" value="ABC_6TM_Tm287_like"/>
    <property type="match status" value="1"/>
</dbReference>
<evidence type="ECO:0000256" key="2">
    <source>
        <dbReference type="ARBA" id="ARBA00022448"/>
    </source>
</evidence>
<feature type="domain" description="ABC transporter" evidence="10">
    <location>
        <begin position="498"/>
        <end position="733"/>
    </location>
</feature>
<dbReference type="PROSITE" id="PS00211">
    <property type="entry name" value="ABC_TRANSPORTER_1"/>
    <property type="match status" value="1"/>
</dbReference>
<dbReference type="RefSeq" id="WP_032079111.1">
    <property type="nucleotide sequence ID" value="NZ_CP020953.1"/>
</dbReference>
<evidence type="ECO:0000259" key="10">
    <source>
        <dbReference type="PROSITE" id="PS50893"/>
    </source>
</evidence>
<evidence type="ECO:0000256" key="7">
    <source>
        <dbReference type="ARBA" id="ARBA00022989"/>
    </source>
</evidence>
<feature type="transmembrane region" description="Helical" evidence="9">
    <location>
        <begin position="224"/>
        <end position="247"/>
    </location>
</feature>
<dbReference type="PANTHER" id="PTHR43394">
    <property type="entry name" value="ATP-DEPENDENT PERMEASE MDL1, MITOCHONDRIAL"/>
    <property type="match status" value="1"/>
</dbReference>
<dbReference type="SUPFAM" id="SSF90123">
    <property type="entry name" value="ABC transporter transmembrane region"/>
    <property type="match status" value="1"/>
</dbReference>
<evidence type="ECO:0000256" key="5">
    <source>
        <dbReference type="ARBA" id="ARBA00022741"/>
    </source>
</evidence>